<feature type="domain" description="Heme haloperoxidase family profile" evidence="8">
    <location>
        <begin position="1"/>
        <end position="199"/>
    </location>
</feature>
<dbReference type="Proteomes" id="UP000799437">
    <property type="component" value="Unassembled WGS sequence"/>
</dbReference>
<evidence type="ECO:0000256" key="5">
    <source>
        <dbReference type="ARBA" id="ARBA00023002"/>
    </source>
</evidence>
<evidence type="ECO:0000256" key="1">
    <source>
        <dbReference type="ARBA" id="ARBA00001970"/>
    </source>
</evidence>
<dbReference type="InterPro" id="IPR036851">
    <property type="entry name" value="Chloroperoxidase-like_sf"/>
</dbReference>
<evidence type="ECO:0000256" key="6">
    <source>
        <dbReference type="ARBA" id="ARBA00023004"/>
    </source>
</evidence>
<dbReference type="OrthoDB" id="407298at2759"/>
<sequence>VRGPCPGLNTLANHGFINRSGRKLTLPEVLEGSLAGLSIGPDFTLAIFAAGLLASPNPVGGTFDLDDLALHNFPIEHDVSLSRQDAGLGNQRVFNSGVFEEFISSFGDAKYTNIQSAAKAKIKRFNTQKANNPDLIYGIREFILSYGETGLYLQTMGNDTISGVTNIDYIRSLFEREQLPYDLGWRPNPQPVTLFSLGAMILPLAASSGEAVPEGLTLAADSYKDLFGPLATVENVLGGGAKKPQGARFS</sequence>
<dbReference type="InterPro" id="IPR000028">
    <property type="entry name" value="Chloroperoxidase"/>
</dbReference>
<dbReference type="GO" id="GO:0004601">
    <property type="term" value="F:peroxidase activity"/>
    <property type="evidence" value="ECO:0007669"/>
    <property type="project" value="UniProtKB-KW"/>
</dbReference>
<keyword evidence="3" id="KW-0349">Heme</keyword>
<dbReference type="RefSeq" id="XP_033595938.1">
    <property type="nucleotide sequence ID" value="XM_033742160.1"/>
</dbReference>
<proteinExistence type="inferred from homology"/>
<keyword evidence="10" id="KW-1185">Reference proteome</keyword>
<keyword evidence="2 9" id="KW-0575">Peroxidase</keyword>
<dbReference type="PANTHER" id="PTHR33577:SF9">
    <property type="entry name" value="PEROXIDASE STCC"/>
    <property type="match status" value="1"/>
</dbReference>
<feature type="non-terminal residue" evidence="9">
    <location>
        <position position="1"/>
    </location>
</feature>
<evidence type="ECO:0000313" key="9">
    <source>
        <dbReference type="EMBL" id="KAF2753487.1"/>
    </source>
</evidence>
<organism evidence="9 10">
    <name type="scientific">Pseudovirgaria hyperparasitica</name>
    <dbReference type="NCBI Taxonomy" id="470096"/>
    <lineage>
        <taxon>Eukaryota</taxon>
        <taxon>Fungi</taxon>
        <taxon>Dikarya</taxon>
        <taxon>Ascomycota</taxon>
        <taxon>Pezizomycotina</taxon>
        <taxon>Dothideomycetes</taxon>
        <taxon>Dothideomycetes incertae sedis</taxon>
        <taxon>Acrospermales</taxon>
        <taxon>Acrospermaceae</taxon>
        <taxon>Pseudovirgaria</taxon>
    </lineage>
</organism>
<name>A0A6A6VW62_9PEZI</name>
<evidence type="ECO:0000313" key="10">
    <source>
        <dbReference type="Proteomes" id="UP000799437"/>
    </source>
</evidence>
<dbReference type="GeneID" id="54483214"/>
<evidence type="ECO:0000256" key="3">
    <source>
        <dbReference type="ARBA" id="ARBA00022617"/>
    </source>
</evidence>
<comment type="similarity">
    <text evidence="7">Belongs to the chloroperoxidase family.</text>
</comment>
<gene>
    <name evidence="9" type="ORF">EJ05DRAFT_445112</name>
</gene>
<dbReference type="EMBL" id="ML996584">
    <property type="protein sequence ID" value="KAF2753487.1"/>
    <property type="molecule type" value="Genomic_DNA"/>
</dbReference>
<reference evidence="9" key="1">
    <citation type="journal article" date="2020" name="Stud. Mycol.">
        <title>101 Dothideomycetes genomes: a test case for predicting lifestyles and emergence of pathogens.</title>
        <authorList>
            <person name="Haridas S."/>
            <person name="Albert R."/>
            <person name="Binder M."/>
            <person name="Bloem J."/>
            <person name="Labutti K."/>
            <person name="Salamov A."/>
            <person name="Andreopoulos B."/>
            <person name="Baker S."/>
            <person name="Barry K."/>
            <person name="Bills G."/>
            <person name="Bluhm B."/>
            <person name="Cannon C."/>
            <person name="Castanera R."/>
            <person name="Culley D."/>
            <person name="Daum C."/>
            <person name="Ezra D."/>
            <person name="Gonzalez J."/>
            <person name="Henrissat B."/>
            <person name="Kuo A."/>
            <person name="Liang C."/>
            <person name="Lipzen A."/>
            <person name="Lutzoni F."/>
            <person name="Magnuson J."/>
            <person name="Mondo S."/>
            <person name="Nolan M."/>
            <person name="Ohm R."/>
            <person name="Pangilinan J."/>
            <person name="Park H.-J."/>
            <person name="Ramirez L."/>
            <person name="Alfaro M."/>
            <person name="Sun H."/>
            <person name="Tritt A."/>
            <person name="Yoshinaga Y."/>
            <person name="Zwiers L.-H."/>
            <person name="Turgeon B."/>
            <person name="Goodwin S."/>
            <person name="Spatafora J."/>
            <person name="Crous P."/>
            <person name="Grigoriev I."/>
        </authorList>
    </citation>
    <scope>NUCLEOTIDE SEQUENCE</scope>
    <source>
        <strain evidence="9">CBS 121739</strain>
    </source>
</reference>
<keyword evidence="6" id="KW-0408">Iron</keyword>
<comment type="cofactor">
    <cofactor evidence="1">
        <name>heme b</name>
        <dbReference type="ChEBI" id="CHEBI:60344"/>
    </cofactor>
</comment>
<dbReference type="Pfam" id="PF01328">
    <property type="entry name" value="Peroxidase_2"/>
    <property type="match status" value="1"/>
</dbReference>
<dbReference type="AlphaFoldDB" id="A0A6A6VW62"/>
<keyword evidence="4" id="KW-0479">Metal-binding</keyword>
<dbReference type="PROSITE" id="PS51405">
    <property type="entry name" value="HEME_HALOPEROXIDASE"/>
    <property type="match status" value="1"/>
</dbReference>
<evidence type="ECO:0000256" key="2">
    <source>
        <dbReference type="ARBA" id="ARBA00022559"/>
    </source>
</evidence>
<dbReference type="Gene3D" id="1.10.489.10">
    <property type="entry name" value="Chloroperoxidase-like"/>
    <property type="match status" value="1"/>
</dbReference>
<protein>
    <submittedName>
        <fullName evidence="9">Cloroperoxidase</fullName>
    </submittedName>
</protein>
<dbReference type="PANTHER" id="PTHR33577">
    <property type="entry name" value="STERIGMATOCYSTIN BIOSYNTHESIS PEROXIDASE STCC-RELATED"/>
    <property type="match status" value="1"/>
</dbReference>
<keyword evidence="5" id="KW-0560">Oxidoreductase</keyword>
<accession>A0A6A6VW62</accession>
<dbReference type="GO" id="GO:0046872">
    <property type="term" value="F:metal ion binding"/>
    <property type="evidence" value="ECO:0007669"/>
    <property type="project" value="UniProtKB-KW"/>
</dbReference>
<evidence type="ECO:0000259" key="8">
    <source>
        <dbReference type="PROSITE" id="PS51405"/>
    </source>
</evidence>
<evidence type="ECO:0000256" key="7">
    <source>
        <dbReference type="ARBA" id="ARBA00025795"/>
    </source>
</evidence>
<evidence type="ECO:0000256" key="4">
    <source>
        <dbReference type="ARBA" id="ARBA00022723"/>
    </source>
</evidence>
<dbReference type="SUPFAM" id="SSF47571">
    <property type="entry name" value="Cloroperoxidase"/>
    <property type="match status" value="1"/>
</dbReference>